<feature type="region of interest" description="Disordered" evidence="1">
    <location>
        <begin position="1"/>
        <end position="24"/>
    </location>
</feature>
<protein>
    <submittedName>
        <fullName evidence="2">Uncharacterized protein</fullName>
    </submittedName>
</protein>
<accession>A0A061RU10</accession>
<evidence type="ECO:0000313" key="2">
    <source>
        <dbReference type="EMBL" id="JAC75468.1"/>
    </source>
</evidence>
<feature type="non-terminal residue" evidence="2">
    <location>
        <position position="1"/>
    </location>
</feature>
<name>A0A061RU10_9CHLO</name>
<sequence length="39" mass="4356">GGLSLSHALIDGEDEARAEPRNGFNRRVPLPLARRHLTY</sequence>
<organism evidence="2">
    <name type="scientific">Tetraselmis sp. GSL018</name>
    <dbReference type="NCBI Taxonomy" id="582737"/>
    <lineage>
        <taxon>Eukaryota</taxon>
        <taxon>Viridiplantae</taxon>
        <taxon>Chlorophyta</taxon>
        <taxon>core chlorophytes</taxon>
        <taxon>Chlorodendrophyceae</taxon>
        <taxon>Chlorodendrales</taxon>
        <taxon>Chlorodendraceae</taxon>
        <taxon>Tetraselmis</taxon>
    </lineage>
</organism>
<dbReference type="EMBL" id="GBEZ01010179">
    <property type="protein sequence ID" value="JAC75468.1"/>
    <property type="molecule type" value="Transcribed_RNA"/>
</dbReference>
<reference evidence="2" key="1">
    <citation type="submission" date="2014-05" db="EMBL/GenBank/DDBJ databases">
        <title>The transcriptome of the halophilic microalga Tetraselmis sp. GSL018 isolated from the Great Salt Lake, Utah.</title>
        <authorList>
            <person name="Jinkerson R.E."/>
            <person name="D'Adamo S."/>
            <person name="Posewitz M.C."/>
        </authorList>
    </citation>
    <scope>NUCLEOTIDE SEQUENCE</scope>
    <source>
        <strain evidence="2">GSL018</strain>
    </source>
</reference>
<evidence type="ECO:0000256" key="1">
    <source>
        <dbReference type="SAM" id="MobiDB-lite"/>
    </source>
</evidence>
<dbReference type="AlphaFoldDB" id="A0A061RU10"/>
<gene>
    <name evidence="2" type="ORF">TSPGSL018_22987</name>
</gene>
<proteinExistence type="predicted"/>